<dbReference type="Proteomes" id="UP000785679">
    <property type="component" value="Unassembled WGS sequence"/>
</dbReference>
<organism evidence="2 3">
    <name type="scientific">Halteria grandinella</name>
    <dbReference type="NCBI Taxonomy" id="5974"/>
    <lineage>
        <taxon>Eukaryota</taxon>
        <taxon>Sar</taxon>
        <taxon>Alveolata</taxon>
        <taxon>Ciliophora</taxon>
        <taxon>Intramacronucleata</taxon>
        <taxon>Spirotrichea</taxon>
        <taxon>Stichotrichia</taxon>
        <taxon>Sporadotrichida</taxon>
        <taxon>Halteriidae</taxon>
        <taxon>Halteria</taxon>
    </lineage>
</organism>
<dbReference type="Gene3D" id="3.30.710.10">
    <property type="entry name" value="Potassium Channel Kv1.1, Chain A"/>
    <property type="match status" value="1"/>
</dbReference>
<feature type="compositionally biased region" description="Low complexity" evidence="1">
    <location>
        <begin position="117"/>
        <end position="130"/>
    </location>
</feature>
<feature type="region of interest" description="Disordered" evidence="1">
    <location>
        <begin position="1"/>
        <end position="50"/>
    </location>
</feature>
<feature type="compositionally biased region" description="Low complexity" evidence="1">
    <location>
        <begin position="606"/>
        <end position="617"/>
    </location>
</feature>
<feature type="region of interest" description="Disordered" evidence="1">
    <location>
        <begin position="589"/>
        <end position="636"/>
    </location>
</feature>
<feature type="compositionally biased region" description="Acidic residues" evidence="1">
    <location>
        <begin position="39"/>
        <end position="50"/>
    </location>
</feature>
<name>A0A8J8NX24_HALGN</name>
<gene>
    <name evidence="2" type="ORF">FGO68_gene3698</name>
</gene>
<keyword evidence="3" id="KW-1185">Reference proteome</keyword>
<sequence>MRRIQYNTEYSQEDESEQERQNSLSEEEFDERAASMCSEFDEEVGDDDTQESVSIIKDRLLKSIQQPQQYEEYLLQDDLHDIVIVLKKRIPPIKDLNETAYTLREQFKQPKQPQDLSQPCTQPSTQSSTQPIQSIEVARFPAHKQLLSMSSQFFRTFIYSKNWSQNGSTYSHGDKGDLLEVLREVRRLKKRKLEKGVHSWERKREQKREDKKREIKLIIEVNKVAELELYDCDPVHFSLFLRYCYNHSLPLLRLPIDTLIQLSTLVDRFLCPPRMLTQIKRALYARFTVVYGVKIYVWALRYFPEEREQLGRFQGSMIVGENVKLVFHKGVFRASGLREMGLGEDPTVAEEMAYLLRTYLNQELSQQMLPSPKYDPIICFYFDRITELSETFQSNYQRHQFLTVNLLTIPQPWLSKLNSARMLQLINMNMLPPDVMKYMFTSYLTKHQNSQHPPKDRRYFEISDKIKKVLYNAENFNQHNFEARAPDQIAFNFNSKKIGKFIECEFTKPFYVVKSRITSLQEAQITFVIQASKDREQWHLISAVRQLKGTSEIKWQQLPEPYAYWRYVVVDHGGQRADFASIEWFVKGEPEKDQPQPTQPSAEAVPQSSPNQQQHQSIRASNSYVVGARNARDRNADERLRQQFRHRNHRIIGLLRTSSYHNNA</sequence>
<dbReference type="OrthoDB" id="2311693at2759"/>
<comment type="caution">
    <text evidence="2">The sequence shown here is derived from an EMBL/GenBank/DDBJ whole genome shotgun (WGS) entry which is preliminary data.</text>
</comment>
<dbReference type="EMBL" id="RRYP01005732">
    <property type="protein sequence ID" value="TNV81791.1"/>
    <property type="molecule type" value="Genomic_DNA"/>
</dbReference>
<protein>
    <recommendedName>
        <fullName evidence="4">BTB domain-containing protein</fullName>
    </recommendedName>
</protein>
<feature type="region of interest" description="Disordered" evidence="1">
    <location>
        <begin position="107"/>
        <end position="130"/>
    </location>
</feature>
<proteinExistence type="predicted"/>
<dbReference type="SUPFAM" id="SSF54695">
    <property type="entry name" value="POZ domain"/>
    <property type="match status" value="1"/>
</dbReference>
<evidence type="ECO:0000313" key="3">
    <source>
        <dbReference type="Proteomes" id="UP000785679"/>
    </source>
</evidence>
<evidence type="ECO:0000313" key="2">
    <source>
        <dbReference type="EMBL" id="TNV81791.1"/>
    </source>
</evidence>
<evidence type="ECO:0000256" key="1">
    <source>
        <dbReference type="SAM" id="MobiDB-lite"/>
    </source>
</evidence>
<reference evidence="2" key="1">
    <citation type="submission" date="2019-06" db="EMBL/GenBank/DDBJ databases">
        <authorList>
            <person name="Zheng W."/>
        </authorList>
    </citation>
    <scope>NUCLEOTIDE SEQUENCE</scope>
    <source>
        <strain evidence="2">QDHG01</strain>
    </source>
</reference>
<dbReference type="InterPro" id="IPR011333">
    <property type="entry name" value="SKP1/BTB/POZ_sf"/>
</dbReference>
<evidence type="ECO:0008006" key="4">
    <source>
        <dbReference type="Google" id="ProtNLM"/>
    </source>
</evidence>
<accession>A0A8J8NX24</accession>
<feature type="compositionally biased region" description="Polar residues" evidence="1">
    <location>
        <begin position="1"/>
        <end position="10"/>
    </location>
</feature>
<dbReference type="AlphaFoldDB" id="A0A8J8NX24"/>